<evidence type="ECO:0000313" key="10">
    <source>
        <dbReference type="EMBL" id="TPP64849.1"/>
    </source>
</evidence>
<keyword evidence="6 10" id="KW-0808">Transferase</keyword>
<evidence type="ECO:0000256" key="2">
    <source>
        <dbReference type="ARBA" id="ARBA00003701"/>
    </source>
</evidence>
<dbReference type="EMBL" id="SUNJ01003965">
    <property type="protein sequence ID" value="TPP64849.1"/>
    <property type="molecule type" value="Genomic_DNA"/>
</dbReference>
<dbReference type="Gene3D" id="1.20.1050.10">
    <property type="match status" value="1"/>
</dbReference>
<dbReference type="Pfam" id="PF14497">
    <property type="entry name" value="GST_C_3"/>
    <property type="match status" value="1"/>
</dbReference>
<protein>
    <recommendedName>
        <fullName evidence="5">glutathione transferase</fullName>
        <ecNumber evidence="5">2.5.1.18</ecNumber>
    </recommendedName>
</protein>
<dbReference type="GO" id="GO:0004364">
    <property type="term" value="F:glutathione transferase activity"/>
    <property type="evidence" value="ECO:0007669"/>
    <property type="project" value="UniProtKB-EC"/>
</dbReference>
<keyword evidence="11" id="KW-1185">Reference proteome</keyword>
<dbReference type="OrthoDB" id="4951845at2759"/>
<dbReference type="STRING" id="46835.A0A504YW63"/>
<dbReference type="FunFam" id="1.20.1050.10:FF:000101">
    <property type="entry name" value="Glutathione S-transferase Mu 4"/>
    <property type="match status" value="1"/>
</dbReference>
<comment type="function">
    <text evidence="2">Conjugation of reduced glutathione to a wide number of exogenous and endogenous hydrophobic electrophiles.</text>
</comment>
<comment type="function">
    <text evidence="1">GST isoenzymes appear to play a central role in the parasite detoxification system. Other functions are also suspected including a role in increasing the solubility of haematin in the parasite gut.</text>
</comment>
<comment type="subunit">
    <text evidence="4">Homodimer.</text>
</comment>
<dbReference type="SUPFAM" id="SSF47616">
    <property type="entry name" value="GST C-terminal domain-like"/>
    <property type="match status" value="2"/>
</dbReference>
<dbReference type="AlphaFoldDB" id="A0A504YW63"/>
<comment type="similarity">
    <text evidence="3">Belongs to the GST superfamily. Mu family.</text>
</comment>
<comment type="caution">
    <text evidence="10">The sequence shown here is derived from an EMBL/GenBank/DDBJ whole genome shotgun (WGS) entry which is preliminary data.</text>
</comment>
<dbReference type="InterPro" id="IPR050213">
    <property type="entry name" value="GST_superfamily"/>
</dbReference>
<dbReference type="PROSITE" id="PS50405">
    <property type="entry name" value="GST_CTER"/>
    <property type="match status" value="1"/>
</dbReference>
<evidence type="ECO:0000313" key="11">
    <source>
        <dbReference type="Proteomes" id="UP000316759"/>
    </source>
</evidence>
<dbReference type="InterPro" id="IPR036282">
    <property type="entry name" value="Glutathione-S-Trfase_C_sf"/>
</dbReference>
<dbReference type="GO" id="GO:0006749">
    <property type="term" value="P:glutathione metabolic process"/>
    <property type="evidence" value="ECO:0007669"/>
    <property type="project" value="TreeGrafter"/>
</dbReference>
<dbReference type="Gene3D" id="1.20.1050.130">
    <property type="match status" value="1"/>
</dbReference>
<dbReference type="InterPro" id="IPR036249">
    <property type="entry name" value="Thioredoxin-like_sf"/>
</dbReference>
<dbReference type="Proteomes" id="UP000316759">
    <property type="component" value="Unassembled WGS sequence"/>
</dbReference>
<evidence type="ECO:0000259" key="9">
    <source>
        <dbReference type="PROSITE" id="PS50405"/>
    </source>
</evidence>
<gene>
    <name evidence="10" type="ORF">FGIG_08719</name>
</gene>
<evidence type="ECO:0000256" key="3">
    <source>
        <dbReference type="ARBA" id="ARBA00005861"/>
    </source>
</evidence>
<evidence type="ECO:0000256" key="7">
    <source>
        <dbReference type="ARBA" id="ARBA00047960"/>
    </source>
</evidence>
<accession>A0A504YW63</accession>
<dbReference type="InterPro" id="IPR010987">
    <property type="entry name" value="Glutathione-S-Trfase_C-like"/>
</dbReference>
<proteinExistence type="inferred from homology"/>
<feature type="domain" description="GST C-terminal" evidence="9">
    <location>
        <begin position="99"/>
        <end position="294"/>
    </location>
</feature>
<dbReference type="InterPro" id="IPR040079">
    <property type="entry name" value="Glutathione_S-Trfase"/>
</dbReference>
<evidence type="ECO:0000256" key="6">
    <source>
        <dbReference type="ARBA" id="ARBA00022679"/>
    </source>
</evidence>
<dbReference type="Pfam" id="PF02798">
    <property type="entry name" value="GST_N"/>
    <property type="match status" value="1"/>
</dbReference>
<evidence type="ECO:0000256" key="4">
    <source>
        <dbReference type="ARBA" id="ARBA00011738"/>
    </source>
</evidence>
<dbReference type="GO" id="GO:0042178">
    <property type="term" value="P:xenobiotic catabolic process"/>
    <property type="evidence" value="ECO:0007669"/>
    <property type="project" value="UniProtKB-ARBA"/>
</dbReference>
<dbReference type="PANTHER" id="PTHR11571:SF222">
    <property type="entry name" value="GLUTATHIONE TRANSFERASE"/>
    <property type="match status" value="1"/>
</dbReference>
<sequence>MPATLGYWKLRGLAQPIRLLLEFVGEKYEEQIYERDDGEKWFSKKFELGLDLPNLPYYIDDKCKLTQSLAILRYIADKHGMSKCILRFSLHWFSLVGSTPEERARVSMIEGAAVDLRQGLSRISYDPKFEQLKEGYLKDLPTTMKMWSDFLGKNLYLRGTSLTMSFTLDKSALAVSHMVTESPIAIHNLALRIRACYSPLYPMGSMHTKLLVSLVFSYFSCVRCMTSRIIPLFAVAAQVSHVDFMVYEALDAIRYLEPHCLDHFPNLQQFMSRIEALPSIKAYMESNRFIKWPLNGWHAQFGGGDAPPSHEKK</sequence>
<evidence type="ECO:0000256" key="1">
    <source>
        <dbReference type="ARBA" id="ARBA00002446"/>
    </source>
</evidence>
<dbReference type="PANTHER" id="PTHR11571">
    <property type="entry name" value="GLUTATHIONE S-TRANSFERASE"/>
    <property type="match status" value="1"/>
</dbReference>
<feature type="domain" description="GST N-terminal" evidence="8">
    <location>
        <begin position="1"/>
        <end position="83"/>
    </location>
</feature>
<evidence type="ECO:0000256" key="5">
    <source>
        <dbReference type="ARBA" id="ARBA00012452"/>
    </source>
</evidence>
<dbReference type="SFLD" id="SFLDS00019">
    <property type="entry name" value="Glutathione_Transferase_(cytos"/>
    <property type="match status" value="1"/>
</dbReference>
<organism evidence="10 11">
    <name type="scientific">Fasciola gigantica</name>
    <name type="common">Giant liver fluke</name>
    <dbReference type="NCBI Taxonomy" id="46835"/>
    <lineage>
        <taxon>Eukaryota</taxon>
        <taxon>Metazoa</taxon>
        <taxon>Spiralia</taxon>
        <taxon>Lophotrochozoa</taxon>
        <taxon>Platyhelminthes</taxon>
        <taxon>Trematoda</taxon>
        <taxon>Digenea</taxon>
        <taxon>Plagiorchiida</taxon>
        <taxon>Echinostomata</taxon>
        <taxon>Echinostomatoidea</taxon>
        <taxon>Fasciolidae</taxon>
        <taxon>Fasciola</taxon>
    </lineage>
</organism>
<comment type="catalytic activity">
    <reaction evidence="7">
        <text>RX + glutathione = an S-substituted glutathione + a halide anion + H(+)</text>
        <dbReference type="Rhea" id="RHEA:16437"/>
        <dbReference type="ChEBI" id="CHEBI:15378"/>
        <dbReference type="ChEBI" id="CHEBI:16042"/>
        <dbReference type="ChEBI" id="CHEBI:17792"/>
        <dbReference type="ChEBI" id="CHEBI:57925"/>
        <dbReference type="ChEBI" id="CHEBI:90779"/>
        <dbReference type="EC" id="2.5.1.18"/>
    </reaction>
</comment>
<evidence type="ECO:0000259" key="8">
    <source>
        <dbReference type="PROSITE" id="PS50404"/>
    </source>
</evidence>
<dbReference type="EC" id="2.5.1.18" evidence="5"/>
<name>A0A504YW63_FASGI</name>
<dbReference type="CDD" id="cd03075">
    <property type="entry name" value="GST_N_Mu"/>
    <property type="match status" value="1"/>
</dbReference>
<dbReference type="InterPro" id="IPR004045">
    <property type="entry name" value="Glutathione_S-Trfase_N"/>
</dbReference>
<reference evidence="10 11" key="1">
    <citation type="submission" date="2019-04" db="EMBL/GenBank/DDBJ databases">
        <title>Annotation for the trematode Fasciola gigantica.</title>
        <authorList>
            <person name="Choi Y.-J."/>
        </authorList>
    </citation>
    <scope>NUCLEOTIDE SEQUENCE [LARGE SCALE GENOMIC DNA]</scope>
    <source>
        <strain evidence="10">Uganda_cow_1</strain>
    </source>
</reference>
<dbReference type="SUPFAM" id="SSF52833">
    <property type="entry name" value="Thioredoxin-like"/>
    <property type="match status" value="1"/>
</dbReference>
<dbReference type="PROSITE" id="PS50404">
    <property type="entry name" value="GST_NTER"/>
    <property type="match status" value="1"/>
</dbReference>
<dbReference type="CDD" id="cd03209">
    <property type="entry name" value="GST_C_Mu"/>
    <property type="match status" value="1"/>
</dbReference>
<dbReference type="InterPro" id="IPR004046">
    <property type="entry name" value="GST_C"/>
</dbReference>
<dbReference type="Gene3D" id="3.40.30.10">
    <property type="entry name" value="Glutaredoxin"/>
    <property type="match status" value="1"/>
</dbReference>